<protein>
    <recommendedName>
        <fullName evidence="4">WSC domain-containing protein</fullName>
    </recommendedName>
</protein>
<evidence type="ECO:0008006" key="4">
    <source>
        <dbReference type="Google" id="ProtNLM"/>
    </source>
</evidence>
<proteinExistence type="predicted"/>
<comment type="caution">
    <text evidence="2">The sequence shown here is derived from an EMBL/GenBank/DDBJ whole genome shotgun (WGS) entry which is preliminary data.</text>
</comment>
<evidence type="ECO:0000313" key="3">
    <source>
        <dbReference type="Proteomes" id="UP001190700"/>
    </source>
</evidence>
<keyword evidence="1" id="KW-0732">Signal</keyword>
<keyword evidence="3" id="KW-1185">Reference proteome</keyword>
<dbReference type="Proteomes" id="UP001190700">
    <property type="component" value="Unassembled WGS sequence"/>
</dbReference>
<evidence type="ECO:0000313" key="2">
    <source>
        <dbReference type="EMBL" id="KAK3254786.1"/>
    </source>
</evidence>
<dbReference type="EMBL" id="LGRX02023198">
    <property type="protein sequence ID" value="KAK3254786.1"/>
    <property type="molecule type" value="Genomic_DNA"/>
</dbReference>
<dbReference type="AlphaFoldDB" id="A0AAE0F832"/>
<evidence type="ECO:0000256" key="1">
    <source>
        <dbReference type="SAM" id="SignalP"/>
    </source>
</evidence>
<sequence>MTVLPWIFFVRFWTHGVSAEDVSSSGHVEMLPSPSETLERFASSEETEVQFLQGECVPEEFRGDLCCGPRGINYTISSCNEQCSGYSYFALEANGVCTCDNVYLVPDSLVEDLCQPEQLARCSTGKSDSSCTGLFAVTETFDFESPKGNGTSGLKLEVQGSSDKTEVKSQPMTQELSRWVQKPLRLDEKDTSLHNAERNVGNATWVGSRSLLSHAGQQYYTTCQVNSAASCGAGTIGLLMVDPCVHSACEATS</sequence>
<name>A0AAE0F832_9CHLO</name>
<gene>
    <name evidence="2" type="ORF">CYMTET_36016</name>
</gene>
<feature type="signal peptide" evidence="1">
    <location>
        <begin position="1"/>
        <end position="19"/>
    </location>
</feature>
<accession>A0AAE0F832</accession>
<organism evidence="2 3">
    <name type="scientific">Cymbomonas tetramitiformis</name>
    <dbReference type="NCBI Taxonomy" id="36881"/>
    <lineage>
        <taxon>Eukaryota</taxon>
        <taxon>Viridiplantae</taxon>
        <taxon>Chlorophyta</taxon>
        <taxon>Pyramimonadophyceae</taxon>
        <taxon>Pyramimonadales</taxon>
        <taxon>Pyramimonadaceae</taxon>
        <taxon>Cymbomonas</taxon>
    </lineage>
</organism>
<reference evidence="2 3" key="1">
    <citation type="journal article" date="2015" name="Genome Biol. Evol.">
        <title>Comparative Genomics of a Bacterivorous Green Alga Reveals Evolutionary Causalities and Consequences of Phago-Mixotrophic Mode of Nutrition.</title>
        <authorList>
            <person name="Burns J.A."/>
            <person name="Paasch A."/>
            <person name="Narechania A."/>
            <person name="Kim E."/>
        </authorList>
    </citation>
    <scope>NUCLEOTIDE SEQUENCE [LARGE SCALE GENOMIC DNA]</scope>
    <source>
        <strain evidence="2 3">PLY_AMNH</strain>
    </source>
</reference>
<feature type="chain" id="PRO_5042007566" description="WSC domain-containing protein" evidence="1">
    <location>
        <begin position="20"/>
        <end position="253"/>
    </location>
</feature>